<dbReference type="Proteomes" id="UP001168821">
    <property type="component" value="Unassembled WGS sequence"/>
</dbReference>
<keyword evidence="2" id="KW-1185">Reference proteome</keyword>
<dbReference type="EMBL" id="JALNTZ010000008">
    <property type="protein sequence ID" value="KAJ3643141.1"/>
    <property type="molecule type" value="Genomic_DNA"/>
</dbReference>
<accession>A0AA38HTC3</accession>
<evidence type="ECO:0000313" key="2">
    <source>
        <dbReference type="Proteomes" id="UP001168821"/>
    </source>
</evidence>
<proteinExistence type="predicted"/>
<protein>
    <submittedName>
        <fullName evidence="1">Uncharacterized protein</fullName>
    </submittedName>
</protein>
<comment type="caution">
    <text evidence="1">The sequence shown here is derived from an EMBL/GenBank/DDBJ whole genome shotgun (WGS) entry which is preliminary data.</text>
</comment>
<organism evidence="1 2">
    <name type="scientific">Zophobas morio</name>
    <dbReference type="NCBI Taxonomy" id="2755281"/>
    <lineage>
        <taxon>Eukaryota</taxon>
        <taxon>Metazoa</taxon>
        <taxon>Ecdysozoa</taxon>
        <taxon>Arthropoda</taxon>
        <taxon>Hexapoda</taxon>
        <taxon>Insecta</taxon>
        <taxon>Pterygota</taxon>
        <taxon>Neoptera</taxon>
        <taxon>Endopterygota</taxon>
        <taxon>Coleoptera</taxon>
        <taxon>Polyphaga</taxon>
        <taxon>Cucujiformia</taxon>
        <taxon>Tenebrionidae</taxon>
        <taxon>Zophobas</taxon>
    </lineage>
</organism>
<evidence type="ECO:0000313" key="1">
    <source>
        <dbReference type="EMBL" id="KAJ3643141.1"/>
    </source>
</evidence>
<dbReference type="AlphaFoldDB" id="A0AA38HTC3"/>
<sequence length="106" mass="11874">MALDVHSLCARRKLLYPLVRMQEDYKSLFTSETSGDECLQYSAFVYFAVFKLRCSNKVPCGLIYVKVSTDDVYCCVARIITGEDFAASHIIQSPGGHRVQGFAILP</sequence>
<gene>
    <name evidence="1" type="ORF">Zmor_025869</name>
</gene>
<reference evidence="1" key="1">
    <citation type="journal article" date="2023" name="G3 (Bethesda)">
        <title>Whole genome assemblies of Zophobas morio and Tenebrio molitor.</title>
        <authorList>
            <person name="Kaur S."/>
            <person name="Stinson S.A."/>
            <person name="diCenzo G.C."/>
        </authorList>
    </citation>
    <scope>NUCLEOTIDE SEQUENCE</scope>
    <source>
        <strain evidence="1">QUZm001</strain>
    </source>
</reference>
<name>A0AA38HTC3_9CUCU</name>